<dbReference type="InterPro" id="IPR009075">
    <property type="entry name" value="AcylCo_DH/oxidase_C"/>
</dbReference>
<dbReference type="GO" id="GO:0050660">
    <property type="term" value="F:flavin adenine dinucleotide binding"/>
    <property type="evidence" value="ECO:0007669"/>
    <property type="project" value="InterPro"/>
</dbReference>
<dbReference type="InterPro" id="IPR037069">
    <property type="entry name" value="AcylCoA_DH/ox_N_sf"/>
</dbReference>
<proteinExistence type="inferred from homology"/>
<evidence type="ECO:0000256" key="5">
    <source>
        <dbReference type="RuleBase" id="RU362125"/>
    </source>
</evidence>
<dbReference type="InterPro" id="IPR036250">
    <property type="entry name" value="AcylCo_DH-like_C"/>
</dbReference>
<comment type="caution">
    <text evidence="9">The sequence shown here is derived from an EMBL/GenBank/DDBJ whole genome shotgun (WGS) entry which is preliminary data.</text>
</comment>
<feature type="domain" description="Acyl-CoA dehydrogenase/oxidase N-terminal" evidence="8">
    <location>
        <begin position="6"/>
        <end position="118"/>
    </location>
</feature>
<dbReference type="Gene3D" id="2.40.110.10">
    <property type="entry name" value="Butyryl-CoA Dehydrogenase, subunit A, domain 2"/>
    <property type="match status" value="1"/>
</dbReference>
<dbReference type="Pfam" id="PF00441">
    <property type="entry name" value="Acyl-CoA_dh_1"/>
    <property type="match status" value="1"/>
</dbReference>
<reference evidence="9 10" key="1">
    <citation type="submission" date="2020-08" db="EMBL/GenBank/DDBJ databases">
        <title>Genomic Encyclopedia of Type Strains, Phase IV (KMG-IV): sequencing the most valuable type-strain genomes for metagenomic binning, comparative biology and taxonomic classification.</title>
        <authorList>
            <person name="Goeker M."/>
        </authorList>
    </citation>
    <scope>NUCLEOTIDE SEQUENCE [LARGE SCALE GENOMIC DNA]</scope>
    <source>
        <strain evidence="9 10">DSM 44197</strain>
    </source>
</reference>
<keyword evidence="5" id="KW-0560">Oxidoreductase</keyword>
<evidence type="ECO:0000313" key="9">
    <source>
        <dbReference type="EMBL" id="MBA8956398.1"/>
    </source>
</evidence>
<dbReference type="InterPro" id="IPR013786">
    <property type="entry name" value="AcylCoA_DH/ox_N"/>
</dbReference>
<dbReference type="Gene3D" id="1.10.540.10">
    <property type="entry name" value="Acyl-CoA dehydrogenase/oxidase, N-terminal domain"/>
    <property type="match status" value="1"/>
</dbReference>
<dbReference type="SUPFAM" id="SSF56645">
    <property type="entry name" value="Acyl-CoA dehydrogenase NM domain-like"/>
    <property type="match status" value="1"/>
</dbReference>
<evidence type="ECO:0000313" key="10">
    <source>
        <dbReference type="Proteomes" id="UP000572680"/>
    </source>
</evidence>
<dbReference type="PANTHER" id="PTHR43884:SF12">
    <property type="entry name" value="ISOVALERYL-COA DEHYDROGENASE, MITOCHONDRIAL-RELATED"/>
    <property type="match status" value="1"/>
</dbReference>
<evidence type="ECO:0000256" key="1">
    <source>
        <dbReference type="ARBA" id="ARBA00001974"/>
    </source>
</evidence>
<evidence type="ECO:0000259" key="8">
    <source>
        <dbReference type="Pfam" id="PF02771"/>
    </source>
</evidence>
<keyword evidence="4 5" id="KW-0274">FAD</keyword>
<dbReference type="Gene3D" id="1.20.140.10">
    <property type="entry name" value="Butyryl-CoA Dehydrogenase, subunit A, domain 3"/>
    <property type="match status" value="1"/>
</dbReference>
<evidence type="ECO:0000256" key="3">
    <source>
        <dbReference type="ARBA" id="ARBA00022630"/>
    </source>
</evidence>
<feature type="domain" description="Acyl-CoA oxidase/dehydrogenase middle" evidence="7">
    <location>
        <begin position="123"/>
        <end position="217"/>
    </location>
</feature>
<dbReference type="PANTHER" id="PTHR43884">
    <property type="entry name" value="ACYL-COA DEHYDROGENASE"/>
    <property type="match status" value="1"/>
</dbReference>
<evidence type="ECO:0000256" key="2">
    <source>
        <dbReference type="ARBA" id="ARBA00009347"/>
    </source>
</evidence>
<feature type="domain" description="Acyl-CoA dehydrogenase/oxidase C-terminal" evidence="6">
    <location>
        <begin position="229"/>
        <end position="379"/>
    </location>
</feature>
<evidence type="ECO:0000256" key="4">
    <source>
        <dbReference type="ARBA" id="ARBA00022827"/>
    </source>
</evidence>
<comment type="similarity">
    <text evidence="2 5">Belongs to the acyl-CoA dehydrogenase family.</text>
</comment>
<dbReference type="EMBL" id="JACJIA010000015">
    <property type="protein sequence ID" value="MBA8956398.1"/>
    <property type="molecule type" value="Genomic_DNA"/>
</dbReference>
<dbReference type="RefSeq" id="WP_182848310.1">
    <property type="nucleotide sequence ID" value="NZ_BAAALP010000048.1"/>
</dbReference>
<organism evidence="9 10">
    <name type="scientific">Actinomadura namibiensis</name>
    <dbReference type="NCBI Taxonomy" id="182080"/>
    <lineage>
        <taxon>Bacteria</taxon>
        <taxon>Bacillati</taxon>
        <taxon>Actinomycetota</taxon>
        <taxon>Actinomycetes</taxon>
        <taxon>Streptosporangiales</taxon>
        <taxon>Thermomonosporaceae</taxon>
        <taxon>Actinomadura</taxon>
    </lineage>
</organism>
<dbReference type="AlphaFoldDB" id="A0A7W3QRI7"/>
<evidence type="ECO:0000259" key="6">
    <source>
        <dbReference type="Pfam" id="PF00441"/>
    </source>
</evidence>
<accession>A0A7W3QRI7</accession>
<sequence>MDLTWTDKQQELRRRFARFARERIAPGGAERDRDETFDLAVWRELADAGFWRVHVPKRLGGDGGDLWDHVAAFEGLAAGADDCAFVLSAAAHAGLLQLLLRWGTEEQRRRFVPGLLAGRLGSTAATEATGGSHVSAVRTTARRTPDGGFLLTGDKSHITNAPLADLMMVVGRVAGIGGRDITLFLVDKDQEGVTRGGHESLLGLRGSPLGPIALRDVAVGPDRVLGEVGEGLDVLYWCLAFDRLIYGIVVAAHVEALLPRAVARIREREAFGVPLAEHQYVQEKVVDMQTTIEASRGLAYAAAAALQREDGTDRASLLASCVKLLSADGLVRAALELVQIFGHLGFERGTGIERHLRDAVAFRIAGGTNEMQKKNIFTQVMRAHGGGLVSGGTTR</sequence>
<dbReference type="SUPFAM" id="SSF47203">
    <property type="entry name" value="Acyl-CoA dehydrogenase C-terminal domain-like"/>
    <property type="match status" value="1"/>
</dbReference>
<evidence type="ECO:0000259" key="7">
    <source>
        <dbReference type="Pfam" id="PF02770"/>
    </source>
</evidence>
<gene>
    <name evidence="9" type="ORF">HNR61_008080</name>
</gene>
<keyword evidence="10" id="KW-1185">Reference proteome</keyword>
<dbReference type="InterPro" id="IPR006091">
    <property type="entry name" value="Acyl-CoA_Oxase/DH_mid-dom"/>
</dbReference>
<dbReference type="Proteomes" id="UP000572680">
    <property type="component" value="Unassembled WGS sequence"/>
</dbReference>
<name>A0A7W3QRI7_ACTNM</name>
<comment type="cofactor">
    <cofactor evidence="1 5">
        <name>FAD</name>
        <dbReference type="ChEBI" id="CHEBI:57692"/>
    </cofactor>
</comment>
<dbReference type="InterPro" id="IPR009100">
    <property type="entry name" value="AcylCoA_DH/oxidase_NM_dom_sf"/>
</dbReference>
<dbReference type="Pfam" id="PF02770">
    <property type="entry name" value="Acyl-CoA_dh_M"/>
    <property type="match status" value="1"/>
</dbReference>
<dbReference type="InterPro" id="IPR046373">
    <property type="entry name" value="Acyl-CoA_Oxase/DH_mid-dom_sf"/>
</dbReference>
<dbReference type="GO" id="GO:0003995">
    <property type="term" value="F:acyl-CoA dehydrogenase activity"/>
    <property type="evidence" value="ECO:0007669"/>
    <property type="project" value="TreeGrafter"/>
</dbReference>
<keyword evidence="3 5" id="KW-0285">Flavoprotein</keyword>
<dbReference type="Pfam" id="PF02771">
    <property type="entry name" value="Acyl-CoA_dh_N"/>
    <property type="match status" value="1"/>
</dbReference>
<protein>
    <submittedName>
        <fullName evidence="9">Alkylation response protein AidB-like acyl-CoA dehydrogenase</fullName>
    </submittedName>
</protein>